<evidence type="ECO:0000313" key="1">
    <source>
        <dbReference type="EMBL" id="TWF98940.1"/>
    </source>
</evidence>
<dbReference type="InterPro" id="IPR008775">
    <property type="entry name" value="Phytyl_CoA_dOase-like"/>
</dbReference>
<dbReference type="AlphaFoldDB" id="A0A561UHW6"/>
<dbReference type="PANTHER" id="PTHR40128:SF1">
    <property type="entry name" value="PHYTANOYL-COA HYDROXYLASE"/>
    <property type="match status" value="1"/>
</dbReference>
<dbReference type="OrthoDB" id="183023at2"/>
<comment type="caution">
    <text evidence="1">The sequence shown here is derived from an EMBL/GenBank/DDBJ whole genome shotgun (WGS) entry which is preliminary data.</text>
</comment>
<dbReference type="RefSeq" id="WP_145905291.1">
    <property type="nucleotide sequence ID" value="NZ_BAAAMZ010000011.1"/>
</dbReference>
<dbReference type="PANTHER" id="PTHR40128">
    <property type="entry name" value="EXPRESSED PROTEIN"/>
    <property type="match status" value="1"/>
</dbReference>
<dbReference type="GO" id="GO:0016706">
    <property type="term" value="F:2-oxoglutarate-dependent dioxygenase activity"/>
    <property type="evidence" value="ECO:0007669"/>
    <property type="project" value="UniProtKB-ARBA"/>
</dbReference>
<reference evidence="1 2" key="1">
    <citation type="submission" date="2019-06" db="EMBL/GenBank/DDBJ databases">
        <title>Sequencing the genomes of 1000 actinobacteria strains.</title>
        <authorList>
            <person name="Klenk H.-P."/>
        </authorList>
    </citation>
    <scope>NUCLEOTIDE SEQUENCE [LARGE SCALE GENOMIC DNA]</scope>
    <source>
        <strain evidence="1 2">DSM 44826</strain>
    </source>
</reference>
<accession>A0A561UHW6</accession>
<sequence>MKTVARCSSNGVVLELDESNSAPMADSTDLLADPDRLRERYRQDGYLLLRGVLDPAEVWAVREAYFSLFPPGYLKPGTGPAAGVYSGRPPVGLAPYGTAGHPAHDFVRSDAYAAFTRSPELAGLARSVLGGPVQLVPRRILRHYDSASRSAARAHVDRAYPSGAGGELVTAWIPLGDCPLETGGVVYLEGSHRLDPGRLDGDRPVTDRPDDARPFSHDLAWTARTLGGRWLWTDFRAGDVVLHSPDTVHATLDTTTETMRLSTDLRFVSALASVRSAWQQPWSADDGE</sequence>
<organism evidence="1 2">
    <name type="scientific">Kitasatospora viridis</name>
    <dbReference type="NCBI Taxonomy" id="281105"/>
    <lineage>
        <taxon>Bacteria</taxon>
        <taxon>Bacillati</taxon>
        <taxon>Actinomycetota</taxon>
        <taxon>Actinomycetes</taxon>
        <taxon>Kitasatosporales</taxon>
        <taxon>Streptomycetaceae</taxon>
        <taxon>Kitasatospora</taxon>
    </lineage>
</organism>
<protein>
    <submittedName>
        <fullName evidence="1">Ectoine hydroxylase-related dioxygenase (Phytanoyl-CoA dioxygenase family)</fullName>
    </submittedName>
</protein>
<dbReference type="Proteomes" id="UP000317940">
    <property type="component" value="Unassembled WGS sequence"/>
</dbReference>
<name>A0A561UHW6_9ACTN</name>
<keyword evidence="1" id="KW-0560">Oxidoreductase</keyword>
<proteinExistence type="predicted"/>
<keyword evidence="1" id="KW-0223">Dioxygenase</keyword>
<dbReference type="Pfam" id="PF05721">
    <property type="entry name" value="PhyH"/>
    <property type="match status" value="1"/>
</dbReference>
<dbReference type="EMBL" id="VIWT01000001">
    <property type="protein sequence ID" value="TWF98940.1"/>
    <property type="molecule type" value="Genomic_DNA"/>
</dbReference>
<gene>
    <name evidence="1" type="ORF">FHX73_112770</name>
</gene>
<dbReference type="SUPFAM" id="SSF51197">
    <property type="entry name" value="Clavaminate synthase-like"/>
    <property type="match status" value="1"/>
</dbReference>
<keyword evidence="2" id="KW-1185">Reference proteome</keyword>
<evidence type="ECO:0000313" key="2">
    <source>
        <dbReference type="Proteomes" id="UP000317940"/>
    </source>
</evidence>
<dbReference type="Gene3D" id="2.60.120.620">
    <property type="entry name" value="q2cbj1_9rhob like domain"/>
    <property type="match status" value="1"/>
</dbReference>